<proteinExistence type="predicted"/>
<keyword evidence="1" id="KW-0805">Transcription regulation</keyword>
<evidence type="ECO:0000256" key="3">
    <source>
        <dbReference type="ARBA" id="ARBA00023163"/>
    </source>
</evidence>
<dbReference type="RefSeq" id="WP_120066199.1">
    <property type="nucleotide sequence ID" value="NZ_QZWH01000048.1"/>
</dbReference>
<dbReference type="Proteomes" id="UP000276295">
    <property type="component" value="Unassembled WGS sequence"/>
</dbReference>
<evidence type="ECO:0000313" key="5">
    <source>
        <dbReference type="EMBL" id="RJT19518.1"/>
    </source>
</evidence>
<dbReference type="OrthoDB" id="6521217at2"/>
<dbReference type="PROSITE" id="PS52050">
    <property type="entry name" value="WYL"/>
    <property type="match status" value="1"/>
</dbReference>
<evidence type="ECO:0000256" key="1">
    <source>
        <dbReference type="ARBA" id="ARBA00023015"/>
    </source>
</evidence>
<sequence length="233" mass="26727">MYEESARDRLAVRLSLIISRLLQGEALSTGQLAGEFNVSERTLRRDFNQRLVYLDLECENGVYRLAKGRNGIRSDRDIISFARLTHVAQVFPSLDSRLLSLLLNGQHDSPFIVYHKPPASMPTLFGGFYRLTQAIVDQRRVSLRVGADYFPELAPYRLIYFDGYWYLVGEHARQVQVFLLRDITDVTLIGPAFRRRESLTELTTGPGFIHALPHFRLIRDVLTRFNETPAPGE</sequence>
<keyword evidence="6" id="KW-1185">Reference proteome</keyword>
<dbReference type="Pfam" id="PF13280">
    <property type="entry name" value="WYL"/>
    <property type="match status" value="1"/>
</dbReference>
<name>A0A3A5JTG3_9ENTR</name>
<evidence type="ECO:0000313" key="6">
    <source>
        <dbReference type="Proteomes" id="UP000276295"/>
    </source>
</evidence>
<dbReference type="GO" id="GO:0003700">
    <property type="term" value="F:DNA-binding transcription factor activity"/>
    <property type="evidence" value="ECO:0007669"/>
    <property type="project" value="InterPro"/>
</dbReference>
<evidence type="ECO:0000259" key="4">
    <source>
        <dbReference type="PROSITE" id="PS51000"/>
    </source>
</evidence>
<dbReference type="Gene3D" id="1.10.10.10">
    <property type="entry name" value="Winged helix-like DNA-binding domain superfamily/Winged helix DNA-binding domain"/>
    <property type="match status" value="1"/>
</dbReference>
<comment type="caution">
    <text evidence="5">The sequence shown here is derived from an EMBL/GenBank/DDBJ whole genome shotgun (WGS) entry which is preliminary data.</text>
</comment>
<reference evidence="5 6" key="1">
    <citation type="submission" date="2018-09" db="EMBL/GenBank/DDBJ databases">
        <title>Draft genome sequence of Buttiauxella izardii CCUG 35510T.</title>
        <authorList>
            <person name="Salva-Serra F."/>
            <person name="Marathe N."/>
            <person name="Moore E."/>
            <person name="Stadler-Svensson L."/>
            <person name="Engstrom-Jakobsson H."/>
        </authorList>
    </citation>
    <scope>NUCLEOTIDE SEQUENCE [LARGE SCALE GENOMIC DNA]</scope>
    <source>
        <strain evidence="5 6">CCUG 35510</strain>
    </source>
</reference>
<dbReference type="InterPro" id="IPR018356">
    <property type="entry name" value="Tscrpt_reg_HTH_DeoR_CS"/>
</dbReference>
<keyword evidence="2" id="KW-0238">DNA-binding</keyword>
<gene>
    <name evidence="5" type="ORF">D6029_18570</name>
</gene>
<feature type="domain" description="HTH deoR-type" evidence="4">
    <location>
        <begin position="10"/>
        <end position="72"/>
    </location>
</feature>
<keyword evidence="3" id="KW-0804">Transcription</keyword>
<dbReference type="InterPro" id="IPR001034">
    <property type="entry name" value="DeoR_HTH"/>
</dbReference>
<dbReference type="AlphaFoldDB" id="A0A3A5JTG3"/>
<dbReference type="PROSITE" id="PS00894">
    <property type="entry name" value="HTH_DEOR_1"/>
    <property type="match status" value="1"/>
</dbReference>
<organism evidence="5 6">
    <name type="scientific">Buttiauxella izardii</name>
    <dbReference type="NCBI Taxonomy" id="82991"/>
    <lineage>
        <taxon>Bacteria</taxon>
        <taxon>Pseudomonadati</taxon>
        <taxon>Pseudomonadota</taxon>
        <taxon>Gammaproteobacteria</taxon>
        <taxon>Enterobacterales</taxon>
        <taxon>Enterobacteriaceae</taxon>
        <taxon>Buttiauxella</taxon>
    </lineage>
</organism>
<dbReference type="InterPro" id="IPR026881">
    <property type="entry name" value="WYL_dom"/>
</dbReference>
<dbReference type="PROSITE" id="PS51000">
    <property type="entry name" value="HTH_DEOR_2"/>
    <property type="match status" value="1"/>
</dbReference>
<protein>
    <submittedName>
        <fullName evidence="5">WYL domain-containing protein</fullName>
    </submittedName>
</protein>
<evidence type="ECO:0000256" key="2">
    <source>
        <dbReference type="ARBA" id="ARBA00023125"/>
    </source>
</evidence>
<dbReference type="GO" id="GO:0003677">
    <property type="term" value="F:DNA binding"/>
    <property type="evidence" value="ECO:0007669"/>
    <property type="project" value="UniProtKB-KW"/>
</dbReference>
<dbReference type="InterPro" id="IPR036388">
    <property type="entry name" value="WH-like_DNA-bd_sf"/>
</dbReference>
<dbReference type="EMBL" id="QZWH01000048">
    <property type="protein sequence ID" value="RJT19518.1"/>
    <property type="molecule type" value="Genomic_DNA"/>
</dbReference>
<dbReference type="Pfam" id="PF08220">
    <property type="entry name" value="HTH_DeoR"/>
    <property type="match status" value="1"/>
</dbReference>
<accession>A0A3A5JTG3</accession>